<evidence type="ECO:0000256" key="2">
    <source>
        <dbReference type="SAM" id="MobiDB-lite"/>
    </source>
</evidence>
<evidence type="ECO:0000256" key="1">
    <source>
        <dbReference type="ARBA" id="ARBA00022658"/>
    </source>
</evidence>
<evidence type="ECO:0000259" key="5">
    <source>
        <dbReference type="PROSITE" id="PS50219"/>
    </source>
</evidence>
<evidence type="ECO:0000313" key="6">
    <source>
        <dbReference type="EMBL" id="KAL0567525.1"/>
    </source>
</evidence>
<dbReference type="SUPFAM" id="SSF50729">
    <property type="entry name" value="PH domain-like"/>
    <property type="match status" value="1"/>
</dbReference>
<dbReference type="PROSITE" id="PS50010">
    <property type="entry name" value="DH_2"/>
    <property type="match status" value="2"/>
</dbReference>
<dbReference type="InterPro" id="IPR000219">
    <property type="entry name" value="DH_dom"/>
</dbReference>
<keyword evidence="1" id="KW-0344">Guanine-nucleotide releasing factor</keyword>
<feature type="region of interest" description="Disordered" evidence="2">
    <location>
        <begin position="269"/>
        <end position="374"/>
    </location>
</feature>
<dbReference type="SMART" id="SM00233">
    <property type="entry name" value="PH"/>
    <property type="match status" value="1"/>
</dbReference>
<proteinExistence type="predicted"/>
<dbReference type="PROSITE" id="PS50219">
    <property type="entry name" value="CNH"/>
    <property type="match status" value="1"/>
</dbReference>
<feature type="compositionally biased region" description="Pro residues" evidence="2">
    <location>
        <begin position="337"/>
        <end position="346"/>
    </location>
</feature>
<dbReference type="PANTHER" id="PTHR46572">
    <property type="entry name" value="RHO1 GDP-GTP EXCHANGE PROTEIN 1-RELATED"/>
    <property type="match status" value="1"/>
</dbReference>
<dbReference type="Gene3D" id="1.10.510.10">
    <property type="entry name" value="Transferase(Phosphotransferase) domain 1"/>
    <property type="match status" value="1"/>
</dbReference>
<name>A0ABR3EX68_9AGAR</name>
<dbReference type="InterPro" id="IPR035899">
    <property type="entry name" value="DBL_dom_sf"/>
</dbReference>
<feature type="compositionally biased region" description="Pro residues" evidence="2">
    <location>
        <begin position="269"/>
        <end position="279"/>
    </location>
</feature>
<dbReference type="Pfam" id="PF00780">
    <property type="entry name" value="CNH"/>
    <property type="match status" value="1"/>
</dbReference>
<dbReference type="InterPro" id="IPR011993">
    <property type="entry name" value="PH-like_dom_sf"/>
</dbReference>
<dbReference type="SMART" id="SM00036">
    <property type="entry name" value="CNH"/>
    <property type="match status" value="1"/>
</dbReference>
<organism evidence="6 7">
    <name type="scientific">Marasmius crinis-equi</name>
    <dbReference type="NCBI Taxonomy" id="585013"/>
    <lineage>
        <taxon>Eukaryota</taxon>
        <taxon>Fungi</taxon>
        <taxon>Dikarya</taxon>
        <taxon>Basidiomycota</taxon>
        <taxon>Agaricomycotina</taxon>
        <taxon>Agaricomycetes</taxon>
        <taxon>Agaricomycetidae</taxon>
        <taxon>Agaricales</taxon>
        <taxon>Marasmiineae</taxon>
        <taxon>Marasmiaceae</taxon>
        <taxon>Marasmius</taxon>
    </lineage>
</organism>
<feature type="domain" description="Protein kinase" evidence="4">
    <location>
        <begin position="1"/>
        <end position="106"/>
    </location>
</feature>
<accession>A0ABR3EX68</accession>
<dbReference type="InterPro" id="IPR001180">
    <property type="entry name" value="CNH_dom"/>
</dbReference>
<keyword evidence="7" id="KW-1185">Reference proteome</keyword>
<dbReference type="InterPro" id="IPR052233">
    <property type="entry name" value="Rho-type_GEFs"/>
</dbReference>
<dbReference type="EMBL" id="JBAHYK010001564">
    <property type="protein sequence ID" value="KAL0567525.1"/>
    <property type="molecule type" value="Genomic_DNA"/>
</dbReference>
<dbReference type="Gene3D" id="1.20.900.10">
    <property type="entry name" value="Dbl homology (DH) domain"/>
    <property type="match status" value="2"/>
</dbReference>
<dbReference type="SMART" id="SM00325">
    <property type="entry name" value="RhoGEF"/>
    <property type="match status" value="2"/>
</dbReference>
<dbReference type="PROSITE" id="PS50011">
    <property type="entry name" value="PROTEIN_KINASE_DOM"/>
    <property type="match status" value="1"/>
</dbReference>
<feature type="domain" description="DH" evidence="3">
    <location>
        <begin position="718"/>
        <end position="912"/>
    </location>
</feature>
<dbReference type="PANTHER" id="PTHR46572:SF1">
    <property type="entry name" value="RHO1 GUANINE NUCLEOTIDE EXCHANGE FACTOR TUS1"/>
    <property type="match status" value="1"/>
</dbReference>
<dbReference type="InterPro" id="IPR011009">
    <property type="entry name" value="Kinase-like_dom_sf"/>
</dbReference>
<dbReference type="InterPro" id="IPR001245">
    <property type="entry name" value="Ser-Thr/Tyr_kinase_cat_dom"/>
</dbReference>
<evidence type="ECO:0000313" key="7">
    <source>
        <dbReference type="Proteomes" id="UP001465976"/>
    </source>
</evidence>
<feature type="domain" description="CNH" evidence="5">
    <location>
        <begin position="1136"/>
        <end position="1441"/>
    </location>
</feature>
<protein>
    <submittedName>
        <fullName evidence="6">Rho guanine nucleotide exchange factor</fullName>
    </submittedName>
</protein>
<dbReference type="Pfam" id="PF00621">
    <property type="entry name" value="RhoGEF"/>
    <property type="match status" value="2"/>
</dbReference>
<dbReference type="InterPro" id="IPR001849">
    <property type="entry name" value="PH_domain"/>
</dbReference>
<sequence>MSKMKGTTRWMAPELFNSSQPSYESDVYAFACVCYEIYTSGLRPFYDIKNEAAAMLEIIKGTRPLRPENTPELDDRVWSVMESCWTQEPPGRPTSKAVLQDLREMLDCDLNAATTAPIDWRDKITASIWPNLQQQDVAFEVDEFVSYSASKARRKLRPVLSITTSSSAMSTTAVKRSSRLTDEDLQVLYDQASAGIATEDPPSSGEREIDGIYDVYGTDHEAEVNSPPISPLSAGHGRVAYAYRRPEANEYREPSPSFGVPVVDVYAPPPQGPPVIPPPQRRHDGMLAPEVGYTNGDYFSSSSSTSVNRVDSTGSYSNGLDAQGRPLSSQPRRQYPYPVPSPPSPPSASSFDPYHNSNYDAWDAGPSNSITSQGGANVVRQSSDMLRDIADYESGHIDHLDGIIEEGSRAYDNGFGDEYAKDYLNGVFVNTSPSSLPSPNRQYLNQGISALALINEPGTVVQSDASKDWTETVPPEVIAQLHRRQIIIHKIISEEDQYMQDLDTVETVFIKPLQSADPPVISPPAKLEEFINDVFGNILDLRECNRQLLEAMHVRRREQQYVIQRIGDVFLVAASEFRQEYPDYVGHHSLVEKRIKEEEENNSEFRLFLEHASRNRVMRQGQVENGAPRLDLKHFLNRPSEHLQKYPVLLESILKETAEGNPDASYLKEAIDATKDLQTFAQLRTFQLAMGKGAAGKWEWHDLVPMEPRKKMKKEEAKRQSIIFELIKGEMAYVKDLENIRIMYIQPLREANKAGNPIIAPERLEQFIKDVFHNYYELHAHHKRLVEKFHQIQQQQHPQIRSVTAAMFDAALSFRSAYMEYIPNYPIAAYRIDDELAINPGFKRFVEKCMKHPDAHRLDMKNFINRPIPRLLRYELLLKGVMEETPSGHGDRREIPQVLKLIKSISEVTEQKAELQRYNSNLVFKPGERFDMSLLAENRSLIHSGKMLRHPESGREWSGWCELNVLLFDHYLVFTVPKEGEGDTKYHVDLRPILLDLLTLGSFTDPAILRRTGLISDFRGFKSHAEGSYGAYANKSSGAHAKDNSGAAAPDDSSLLYPLTLYPASTTDGPYILYTESAQARTKWKAALQEALDSRKVIQEANKVFEMESLSAHTSLIPPEAGKNAPPAWDQENSFTGKVTCSATFNTLDGRSLVIIGCAEGVWIGFRHDPKSTRRVLRLVNVTQCAMLEEFGILIVLADKALFAYQIEALVPIFVAETSLVPQHLSSNKNVCFFSVGQFDGRTLVVYMKKKGLDSAFRVLEPVREKIHERAKQPTGLGSRILRQNRSEWFRLYREFSLPSESFDLSFLKDEIAILCSKGFKIMDLNRFKSVTIPKWDDPRLAQLAKRCDSSRPIGMFRSADDEFLLCYNEFGLFVNKHGDPSRAAGTIEWEGSAERVALHSPYVLLFDNRFIEIRQLETGTLVQIIPGKDIHCIWDGRGVRTRNHVISTSSHNRRAEVHVTMNSAGGDSYPRDILQKIFQFVPTVPSILDPPPPAYDDLFRDR</sequence>
<evidence type="ECO:0000259" key="3">
    <source>
        <dbReference type="PROSITE" id="PS50010"/>
    </source>
</evidence>
<dbReference type="Gene3D" id="2.30.29.30">
    <property type="entry name" value="Pleckstrin-homology domain (PH domain)/Phosphotyrosine-binding domain (PTB)"/>
    <property type="match status" value="1"/>
</dbReference>
<dbReference type="InterPro" id="IPR000719">
    <property type="entry name" value="Prot_kinase_dom"/>
</dbReference>
<dbReference type="SUPFAM" id="SSF56112">
    <property type="entry name" value="Protein kinase-like (PK-like)"/>
    <property type="match status" value="1"/>
</dbReference>
<dbReference type="Proteomes" id="UP001465976">
    <property type="component" value="Unassembled WGS sequence"/>
</dbReference>
<gene>
    <name evidence="6" type="primary">TUS1_31</name>
    <name evidence="6" type="ORF">V5O48_014468</name>
</gene>
<reference evidence="6 7" key="1">
    <citation type="submission" date="2024-02" db="EMBL/GenBank/DDBJ databases">
        <title>A draft genome for the cacao thread blight pathogen Marasmius crinis-equi.</title>
        <authorList>
            <person name="Cohen S.P."/>
            <person name="Baruah I.K."/>
            <person name="Amoako-Attah I."/>
            <person name="Bukari Y."/>
            <person name="Meinhardt L.W."/>
            <person name="Bailey B.A."/>
        </authorList>
    </citation>
    <scope>NUCLEOTIDE SEQUENCE [LARGE SCALE GENOMIC DNA]</scope>
    <source>
        <strain evidence="6 7">GH-76</strain>
    </source>
</reference>
<comment type="caution">
    <text evidence="6">The sequence shown here is derived from an EMBL/GenBank/DDBJ whole genome shotgun (WGS) entry which is preliminary data.</text>
</comment>
<feature type="domain" description="DH" evidence="3">
    <location>
        <begin position="483"/>
        <end position="677"/>
    </location>
</feature>
<dbReference type="Pfam" id="PF07714">
    <property type="entry name" value="PK_Tyr_Ser-Thr"/>
    <property type="match status" value="1"/>
</dbReference>
<dbReference type="CDD" id="cd00160">
    <property type="entry name" value="RhoGEF"/>
    <property type="match status" value="2"/>
</dbReference>
<feature type="compositionally biased region" description="Polar residues" evidence="2">
    <location>
        <begin position="307"/>
        <end position="320"/>
    </location>
</feature>
<dbReference type="SUPFAM" id="SSF48065">
    <property type="entry name" value="DBL homology domain (DH-domain)"/>
    <property type="match status" value="2"/>
</dbReference>
<evidence type="ECO:0000259" key="4">
    <source>
        <dbReference type="PROSITE" id="PS50011"/>
    </source>
</evidence>